<dbReference type="HOGENOM" id="CLU_071482_0_0_2"/>
<reference evidence="3 4" key="1">
    <citation type="submission" date="2014-07" db="EMBL/GenBank/DDBJ databases">
        <title>Methanogenic archaea and the global carbon cycle.</title>
        <authorList>
            <person name="Henriksen J.R."/>
            <person name="Luke J."/>
            <person name="Reinhart S."/>
            <person name="Benedict M.N."/>
            <person name="Youngblut N.D."/>
            <person name="Metcalf M.E."/>
            <person name="Whitaker R.J."/>
            <person name="Metcalf W.W."/>
        </authorList>
    </citation>
    <scope>NUCLEOTIDE SEQUENCE [LARGE SCALE GENOMIC DNA]</scope>
    <source>
        <strain evidence="3 4">Wiesmoor</strain>
    </source>
</reference>
<protein>
    <submittedName>
        <fullName evidence="3">CAAX amino terminal protease family protein</fullName>
    </submittedName>
</protein>
<dbReference type="GO" id="GO:0004175">
    <property type="term" value="F:endopeptidase activity"/>
    <property type="evidence" value="ECO:0007669"/>
    <property type="project" value="UniProtKB-ARBA"/>
</dbReference>
<feature type="transmembrane region" description="Helical" evidence="1">
    <location>
        <begin position="59"/>
        <end position="77"/>
    </location>
</feature>
<feature type="transmembrane region" description="Helical" evidence="1">
    <location>
        <begin position="112"/>
        <end position="133"/>
    </location>
</feature>
<dbReference type="PATRIC" id="fig|1434109.4.peg.4641"/>
<sequence>MGAFESPNVETPEGIKTKMSENLKEKTPEIENKWVYLAIPIVAIALAELMIYSGRKLEAMEIHALVLLGLSFSIIYIKNKEIQKTYQSFILLPILRLVDFSMPLFYEEKLYNLIFIYCLLAIPVSIAAINQEFTSTQLGITFKKMGIYIPLSIFMGLLLGAGEYIIVGKNPLIPNLSILNLINLTIIMVFLVSPIEEMIFRSILQNRLEIVLGNREALIVTSVLFGLMHSGYGSIYEIFYITLVGAVIGYLFYGTRSLPLVALIHGFMNVFFFGIIPLLF</sequence>
<feature type="transmembrane region" description="Helical" evidence="1">
    <location>
        <begin position="235"/>
        <end position="253"/>
    </location>
</feature>
<organism evidence="3 4">
    <name type="scientific">Methanosarcina barkeri str. Wiesmoor</name>
    <dbReference type="NCBI Taxonomy" id="1434109"/>
    <lineage>
        <taxon>Archaea</taxon>
        <taxon>Methanobacteriati</taxon>
        <taxon>Methanobacteriota</taxon>
        <taxon>Stenosarchaea group</taxon>
        <taxon>Methanomicrobia</taxon>
        <taxon>Methanosarcinales</taxon>
        <taxon>Methanosarcinaceae</taxon>
        <taxon>Methanosarcina</taxon>
    </lineage>
</organism>
<dbReference type="GO" id="GO:0006508">
    <property type="term" value="P:proteolysis"/>
    <property type="evidence" value="ECO:0007669"/>
    <property type="project" value="UniProtKB-KW"/>
</dbReference>
<keyword evidence="3" id="KW-0645">Protease</keyword>
<feature type="transmembrane region" description="Helical" evidence="1">
    <location>
        <begin position="260"/>
        <end position="279"/>
    </location>
</feature>
<keyword evidence="1" id="KW-0472">Membrane</keyword>
<accession>A0A0E3QR97</accession>
<gene>
    <name evidence="3" type="ORF">MSBRW_3589</name>
</gene>
<dbReference type="InterPro" id="IPR003675">
    <property type="entry name" value="Rce1/LyrA-like_dom"/>
</dbReference>
<feature type="transmembrane region" description="Helical" evidence="1">
    <location>
        <begin position="145"/>
        <end position="166"/>
    </location>
</feature>
<keyword evidence="1" id="KW-0812">Transmembrane</keyword>
<dbReference type="Proteomes" id="UP000033038">
    <property type="component" value="Chromosome"/>
</dbReference>
<name>A0A0E3QR97_METBA</name>
<dbReference type="KEGG" id="mbw:MSBRW_3589"/>
<keyword evidence="3" id="KW-0378">Hydrolase</keyword>
<feature type="transmembrane region" description="Helical" evidence="1">
    <location>
        <begin position="172"/>
        <end position="192"/>
    </location>
</feature>
<keyword evidence="1" id="KW-1133">Transmembrane helix</keyword>
<evidence type="ECO:0000256" key="1">
    <source>
        <dbReference type="SAM" id="Phobius"/>
    </source>
</evidence>
<dbReference type="Pfam" id="PF02517">
    <property type="entry name" value="Rce1-like"/>
    <property type="match status" value="1"/>
</dbReference>
<evidence type="ECO:0000313" key="4">
    <source>
        <dbReference type="Proteomes" id="UP000033038"/>
    </source>
</evidence>
<dbReference type="RefSeq" id="WP_011306150.1">
    <property type="nucleotide sequence ID" value="NZ_CP009526.1"/>
</dbReference>
<dbReference type="GeneID" id="24825226"/>
<evidence type="ECO:0000259" key="2">
    <source>
        <dbReference type="Pfam" id="PF02517"/>
    </source>
</evidence>
<dbReference type="GO" id="GO:0080120">
    <property type="term" value="P:CAAX-box protein maturation"/>
    <property type="evidence" value="ECO:0007669"/>
    <property type="project" value="UniProtKB-ARBA"/>
</dbReference>
<feature type="transmembrane region" description="Helical" evidence="1">
    <location>
        <begin position="34"/>
        <end position="53"/>
    </location>
</feature>
<dbReference type="EMBL" id="CP009526">
    <property type="protein sequence ID" value="AKB52842.1"/>
    <property type="molecule type" value="Genomic_DNA"/>
</dbReference>
<dbReference type="MEROPS" id="G05.A04"/>
<feature type="domain" description="CAAX prenyl protease 2/Lysostaphin resistance protein A-like" evidence="2">
    <location>
        <begin position="182"/>
        <end position="271"/>
    </location>
</feature>
<dbReference type="AlphaFoldDB" id="A0A0E3QR97"/>
<proteinExistence type="predicted"/>
<evidence type="ECO:0000313" key="3">
    <source>
        <dbReference type="EMBL" id="AKB52842.1"/>
    </source>
</evidence>